<keyword evidence="2" id="KW-1185">Reference proteome</keyword>
<name>S8EHK9_FOMSC</name>
<dbReference type="eggNOG" id="ENOG502SG2F">
    <property type="taxonomic scope" value="Eukaryota"/>
</dbReference>
<dbReference type="STRING" id="743788.S8EHK9"/>
<dbReference type="AlphaFoldDB" id="S8EHK9"/>
<gene>
    <name evidence="1" type="ORF">FOMPIDRAFT_1047471</name>
</gene>
<dbReference type="InParanoid" id="S8EHK9"/>
<reference evidence="1 2" key="1">
    <citation type="journal article" date="2012" name="Science">
        <title>The Paleozoic origin of enzymatic lignin decomposition reconstructed from 31 fungal genomes.</title>
        <authorList>
            <person name="Floudas D."/>
            <person name="Binder M."/>
            <person name="Riley R."/>
            <person name="Barry K."/>
            <person name="Blanchette R.A."/>
            <person name="Henrissat B."/>
            <person name="Martinez A.T."/>
            <person name="Otillar R."/>
            <person name="Spatafora J.W."/>
            <person name="Yadav J.S."/>
            <person name="Aerts A."/>
            <person name="Benoit I."/>
            <person name="Boyd A."/>
            <person name="Carlson A."/>
            <person name="Copeland A."/>
            <person name="Coutinho P.M."/>
            <person name="de Vries R.P."/>
            <person name="Ferreira P."/>
            <person name="Findley K."/>
            <person name="Foster B."/>
            <person name="Gaskell J."/>
            <person name="Glotzer D."/>
            <person name="Gorecki P."/>
            <person name="Heitman J."/>
            <person name="Hesse C."/>
            <person name="Hori C."/>
            <person name="Igarashi K."/>
            <person name="Jurgens J.A."/>
            <person name="Kallen N."/>
            <person name="Kersten P."/>
            <person name="Kohler A."/>
            <person name="Kuees U."/>
            <person name="Kumar T.K.A."/>
            <person name="Kuo A."/>
            <person name="LaButti K."/>
            <person name="Larrondo L.F."/>
            <person name="Lindquist E."/>
            <person name="Ling A."/>
            <person name="Lombard V."/>
            <person name="Lucas S."/>
            <person name="Lundell T."/>
            <person name="Martin R."/>
            <person name="McLaughlin D.J."/>
            <person name="Morgenstern I."/>
            <person name="Morin E."/>
            <person name="Murat C."/>
            <person name="Nagy L.G."/>
            <person name="Nolan M."/>
            <person name="Ohm R.A."/>
            <person name="Patyshakuliyeva A."/>
            <person name="Rokas A."/>
            <person name="Ruiz-Duenas F.J."/>
            <person name="Sabat G."/>
            <person name="Salamov A."/>
            <person name="Samejima M."/>
            <person name="Schmutz J."/>
            <person name="Slot J.C."/>
            <person name="St John F."/>
            <person name="Stenlid J."/>
            <person name="Sun H."/>
            <person name="Sun S."/>
            <person name="Syed K."/>
            <person name="Tsang A."/>
            <person name="Wiebenga A."/>
            <person name="Young D."/>
            <person name="Pisabarro A."/>
            <person name="Eastwood D.C."/>
            <person name="Martin F."/>
            <person name="Cullen D."/>
            <person name="Grigoriev I.V."/>
            <person name="Hibbett D.S."/>
        </authorList>
    </citation>
    <scope>NUCLEOTIDE SEQUENCE</scope>
    <source>
        <strain evidence="2">FP-58527</strain>
    </source>
</reference>
<dbReference type="OrthoDB" id="3224367at2759"/>
<dbReference type="HOGENOM" id="CLU_963325_0_0_1"/>
<dbReference type="EMBL" id="KE504133">
    <property type="protein sequence ID" value="EPT02734.1"/>
    <property type="molecule type" value="Genomic_DNA"/>
</dbReference>
<proteinExistence type="predicted"/>
<organism evidence="1 2">
    <name type="scientific">Fomitopsis schrenkii</name>
    <name type="common">Brown rot fungus</name>
    <dbReference type="NCBI Taxonomy" id="2126942"/>
    <lineage>
        <taxon>Eukaryota</taxon>
        <taxon>Fungi</taxon>
        <taxon>Dikarya</taxon>
        <taxon>Basidiomycota</taxon>
        <taxon>Agaricomycotina</taxon>
        <taxon>Agaricomycetes</taxon>
        <taxon>Polyporales</taxon>
        <taxon>Fomitopsis</taxon>
    </lineage>
</organism>
<dbReference type="Proteomes" id="UP000015241">
    <property type="component" value="Unassembled WGS sequence"/>
</dbReference>
<sequence>MATIFPSPAPELPQFHTVVLCGPYHASAPIHLMLSHNWRDPRSKAIFISPSRPTFLANLAKFDDEWLKSRGGDGRTMGAAARIDNYYPPTPTHLALLLNMLHVYEGTLHHPKTTLPEAPTLLVLHELSALLKPLSLEPTLASYLTLIMHALTTVKSLSAAATVPVALAVFDSGLDALKLPILRPVSPAEGEPGGFRPSTGRREPVAFFVEKYFEWSARVEAVEDTEMTPGSAGGGRMRMVLHRPQDEDSAGDVTMEWMVATRVAGPHAGARYFAWT</sequence>
<protein>
    <submittedName>
        <fullName evidence="1">Uncharacterized protein</fullName>
    </submittedName>
</protein>
<evidence type="ECO:0000313" key="2">
    <source>
        <dbReference type="Proteomes" id="UP000015241"/>
    </source>
</evidence>
<evidence type="ECO:0000313" key="1">
    <source>
        <dbReference type="EMBL" id="EPT02734.1"/>
    </source>
</evidence>
<accession>S8EHK9</accession>